<proteinExistence type="predicted"/>
<protein>
    <submittedName>
        <fullName evidence="1">Uncharacterized protein</fullName>
    </submittedName>
</protein>
<dbReference type="Proteomes" id="UP000000758">
    <property type="component" value="Chromosome"/>
</dbReference>
<sequence length="96" mass="10517">MLSTTKTVFISGSIPGTSACRRHMRLYIVVWSALLTGGNHLRKAMVVRCVILSNAFSLASNRMSPSGWRYGLGGPVDGEDLRAGEGEIRERPPWRG</sequence>
<dbReference type="HOGENOM" id="CLU_2353098_0_0_2"/>
<gene>
    <name evidence="1" type="ordered locus">CENSYa_1083</name>
</gene>
<dbReference type="STRING" id="414004.CENSYa_1083"/>
<name>A0RWJ5_CENSY</name>
<evidence type="ECO:0000313" key="1">
    <source>
        <dbReference type="EMBL" id="ABK77712.1"/>
    </source>
</evidence>
<reference evidence="1 2" key="1">
    <citation type="journal article" date="2006" name="Proc. Natl. Acad. Sci. U.S.A.">
        <title>Genomic analysis of the uncultivated marine crenarchaeote Cenarchaeum symbiosum.</title>
        <authorList>
            <person name="Hallam S.J."/>
            <person name="Konstantinidis K.T."/>
            <person name="Putnam N."/>
            <person name="Schleper C."/>
            <person name="Watanabe Y."/>
            <person name="Sugahara J."/>
            <person name="Preston C."/>
            <person name="de la Torre J."/>
            <person name="Richardson P.M."/>
            <person name="DeLong E.F."/>
        </authorList>
    </citation>
    <scope>NUCLEOTIDE SEQUENCE [LARGE SCALE GENOMIC DNA]</scope>
    <source>
        <strain evidence="2">A</strain>
    </source>
</reference>
<accession>A0RWJ5</accession>
<dbReference type="AlphaFoldDB" id="A0RWJ5"/>
<dbReference type="EnsemblBacteria" id="ABK77712">
    <property type="protein sequence ID" value="ABK77712"/>
    <property type="gene ID" value="CENSYa_1083"/>
</dbReference>
<keyword evidence="2" id="KW-1185">Reference proteome</keyword>
<dbReference type="KEGG" id="csy:CENSYa_1083"/>
<dbReference type="EMBL" id="DP000238">
    <property type="protein sequence ID" value="ABK77712.1"/>
    <property type="molecule type" value="Genomic_DNA"/>
</dbReference>
<dbReference type="PROSITE" id="PS51257">
    <property type="entry name" value="PROKAR_LIPOPROTEIN"/>
    <property type="match status" value="1"/>
</dbReference>
<organism evidence="1 2">
    <name type="scientific">Cenarchaeum symbiosum (strain A)</name>
    <dbReference type="NCBI Taxonomy" id="414004"/>
    <lineage>
        <taxon>Archaea</taxon>
        <taxon>Nitrososphaerota</taxon>
        <taxon>Candidatus Cenarchaeales</taxon>
        <taxon>Candidatus Cenarchaeaceae</taxon>
        <taxon>Candidatus Cenarchaeum</taxon>
    </lineage>
</organism>
<evidence type="ECO:0000313" key="2">
    <source>
        <dbReference type="Proteomes" id="UP000000758"/>
    </source>
</evidence>